<comment type="similarity">
    <text evidence="1">Belongs to the eukaryotic-type primase small subunit family.</text>
</comment>
<dbReference type="PANTHER" id="PTHR10536">
    <property type="entry name" value="DNA PRIMASE SMALL SUBUNIT"/>
    <property type="match status" value="1"/>
</dbReference>
<evidence type="ECO:0000313" key="3">
    <source>
        <dbReference type="EMBL" id="CAE2267554.1"/>
    </source>
</evidence>
<feature type="region of interest" description="Disordered" evidence="2">
    <location>
        <begin position="194"/>
        <end position="216"/>
    </location>
</feature>
<dbReference type="SUPFAM" id="SSF56747">
    <property type="entry name" value="Prim-pol domain"/>
    <property type="match status" value="1"/>
</dbReference>
<sequence>MGTEKNKEGMILQYPLHPMLSRSYDILEPMFVRDVLPESGHGVLASREQWDALLDTLPDGARPVADRLRKKWNGRDGHESAPSDKWDELRRNLDILMGKANKGGGGGGKKAAKKLSSIDRIKIEQWPAKTVFKYCYPRLDINVSKMQNHLLKSPFCVHPKTGRVCVPLDVDTVDEFDPFDVPTLPQLMRELDEYEKTRGSRRTPSEEGDGGDGAATMEDAVSHEWQKTSLRGPFEKFQRQFLNPMWQELRREKRARAEEAAAATGDF</sequence>
<dbReference type="AlphaFoldDB" id="A0A7S4N6E5"/>
<reference evidence="3" key="1">
    <citation type="submission" date="2021-01" db="EMBL/GenBank/DDBJ databases">
        <authorList>
            <person name="Corre E."/>
            <person name="Pelletier E."/>
            <person name="Niang G."/>
            <person name="Scheremetjew M."/>
            <person name="Finn R."/>
            <person name="Kale V."/>
            <person name="Holt S."/>
            <person name="Cochrane G."/>
            <person name="Meng A."/>
            <person name="Brown T."/>
            <person name="Cohen L."/>
        </authorList>
    </citation>
    <scope>NUCLEOTIDE SEQUENCE</scope>
    <source>
        <strain evidence="3">Isolate 1302-5</strain>
    </source>
</reference>
<dbReference type="GO" id="GO:0003899">
    <property type="term" value="F:DNA-directed RNA polymerase activity"/>
    <property type="evidence" value="ECO:0007669"/>
    <property type="project" value="InterPro"/>
</dbReference>
<protein>
    <recommendedName>
        <fullName evidence="4">DNA primase small subunit</fullName>
    </recommendedName>
</protein>
<evidence type="ECO:0000256" key="2">
    <source>
        <dbReference type="SAM" id="MobiDB-lite"/>
    </source>
</evidence>
<evidence type="ECO:0000256" key="1">
    <source>
        <dbReference type="ARBA" id="ARBA00009762"/>
    </source>
</evidence>
<accession>A0A7S4N6E5</accession>
<evidence type="ECO:0008006" key="4">
    <source>
        <dbReference type="Google" id="ProtNLM"/>
    </source>
</evidence>
<organism evidence="3">
    <name type="scientific">Odontella aurita</name>
    <dbReference type="NCBI Taxonomy" id="265563"/>
    <lineage>
        <taxon>Eukaryota</taxon>
        <taxon>Sar</taxon>
        <taxon>Stramenopiles</taxon>
        <taxon>Ochrophyta</taxon>
        <taxon>Bacillariophyta</taxon>
        <taxon>Mediophyceae</taxon>
        <taxon>Biddulphiophycidae</taxon>
        <taxon>Eupodiscales</taxon>
        <taxon>Odontellaceae</taxon>
        <taxon>Odontella</taxon>
    </lineage>
</organism>
<gene>
    <name evidence="3" type="ORF">OAUR00152_LOCUS29852</name>
</gene>
<dbReference type="Pfam" id="PF01896">
    <property type="entry name" value="DNA_primase_S"/>
    <property type="match status" value="1"/>
</dbReference>
<name>A0A7S4N6E5_9STRA</name>
<dbReference type="GO" id="GO:0006269">
    <property type="term" value="P:DNA replication, synthesis of primer"/>
    <property type="evidence" value="ECO:0007669"/>
    <property type="project" value="InterPro"/>
</dbReference>
<dbReference type="Gene3D" id="3.90.920.10">
    <property type="entry name" value="DNA primase, PRIM domain"/>
    <property type="match status" value="1"/>
</dbReference>
<dbReference type="InterPro" id="IPR002755">
    <property type="entry name" value="DNA_primase_S"/>
</dbReference>
<dbReference type="EMBL" id="HBKQ01043313">
    <property type="protein sequence ID" value="CAE2267554.1"/>
    <property type="molecule type" value="Transcribed_RNA"/>
</dbReference>
<proteinExistence type="inferred from homology"/>